<dbReference type="SUPFAM" id="SSF46689">
    <property type="entry name" value="Homeodomain-like"/>
    <property type="match status" value="1"/>
</dbReference>
<evidence type="ECO:0000259" key="5">
    <source>
        <dbReference type="PROSITE" id="PS00028"/>
    </source>
</evidence>
<evidence type="ECO:0000256" key="4">
    <source>
        <dbReference type="SAM" id="MobiDB-lite"/>
    </source>
</evidence>
<feature type="region of interest" description="Disordered" evidence="4">
    <location>
        <begin position="249"/>
        <end position="271"/>
    </location>
</feature>
<feature type="region of interest" description="Disordered" evidence="4">
    <location>
        <begin position="363"/>
        <end position="393"/>
    </location>
</feature>
<keyword evidence="1" id="KW-0238">DNA-binding</keyword>
<dbReference type="GO" id="GO:0003677">
    <property type="term" value="F:DNA binding"/>
    <property type="evidence" value="ECO:0007669"/>
    <property type="project" value="UniProtKB-KW"/>
</dbReference>
<dbReference type="Pfam" id="PF05920">
    <property type="entry name" value="Homeobox_KN"/>
    <property type="match status" value="1"/>
</dbReference>
<dbReference type="InterPro" id="IPR013087">
    <property type="entry name" value="Znf_C2H2_type"/>
</dbReference>
<name>A0A8E2JNW1_9PEZI</name>
<evidence type="ECO:0000256" key="2">
    <source>
        <dbReference type="ARBA" id="ARBA00023155"/>
    </source>
</evidence>
<dbReference type="CDD" id="cd00086">
    <property type="entry name" value="homeodomain"/>
    <property type="match status" value="1"/>
</dbReference>
<feature type="region of interest" description="Disordered" evidence="4">
    <location>
        <begin position="1"/>
        <end position="27"/>
    </location>
</feature>
<evidence type="ECO:0000256" key="1">
    <source>
        <dbReference type="ARBA" id="ARBA00023125"/>
    </source>
</evidence>
<dbReference type="InterPro" id="IPR009057">
    <property type="entry name" value="Homeodomain-like_sf"/>
</dbReference>
<dbReference type="Proteomes" id="UP000250140">
    <property type="component" value="Unassembled WGS sequence"/>
</dbReference>
<evidence type="ECO:0000313" key="6">
    <source>
        <dbReference type="EMBL" id="OCL04154.1"/>
    </source>
</evidence>
<keyword evidence="2" id="KW-0371">Homeobox</keyword>
<feature type="compositionally biased region" description="Polar residues" evidence="4">
    <location>
        <begin position="257"/>
        <end position="271"/>
    </location>
</feature>
<evidence type="ECO:0000256" key="3">
    <source>
        <dbReference type="ARBA" id="ARBA00023242"/>
    </source>
</evidence>
<dbReference type="GO" id="GO:0006355">
    <property type="term" value="P:regulation of DNA-templated transcription"/>
    <property type="evidence" value="ECO:0007669"/>
    <property type="project" value="InterPro"/>
</dbReference>
<protein>
    <recommendedName>
        <fullName evidence="5">C2H2-type domain-containing protein</fullName>
    </recommendedName>
</protein>
<feature type="region of interest" description="Disordered" evidence="4">
    <location>
        <begin position="411"/>
        <end position="439"/>
    </location>
</feature>
<dbReference type="InterPro" id="IPR008422">
    <property type="entry name" value="KN_HD"/>
</dbReference>
<feature type="compositionally biased region" description="Polar residues" evidence="4">
    <location>
        <begin position="1"/>
        <end position="12"/>
    </location>
</feature>
<proteinExistence type="predicted"/>
<accession>A0A8E2JNW1</accession>
<reference evidence="6 7" key="1">
    <citation type="journal article" date="2016" name="Nat. Commun.">
        <title>Ectomycorrhizal ecology is imprinted in the genome of the dominant symbiotic fungus Cenococcum geophilum.</title>
        <authorList>
            <consortium name="DOE Joint Genome Institute"/>
            <person name="Peter M."/>
            <person name="Kohler A."/>
            <person name="Ohm R.A."/>
            <person name="Kuo A."/>
            <person name="Krutzmann J."/>
            <person name="Morin E."/>
            <person name="Arend M."/>
            <person name="Barry K.W."/>
            <person name="Binder M."/>
            <person name="Choi C."/>
            <person name="Clum A."/>
            <person name="Copeland A."/>
            <person name="Grisel N."/>
            <person name="Haridas S."/>
            <person name="Kipfer T."/>
            <person name="LaButti K."/>
            <person name="Lindquist E."/>
            <person name="Lipzen A."/>
            <person name="Maire R."/>
            <person name="Meier B."/>
            <person name="Mihaltcheva S."/>
            <person name="Molinier V."/>
            <person name="Murat C."/>
            <person name="Poggeler S."/>
            <person name="Quandt C.A."/>
            <person name="Sperisen C."/>
            <person name="Tritt A."/>
            <person name="Tisserant E."/>
            <person name="Crous P.W."/>
            <person name="Henrissat B."/>
            <person name="Nehls U."/>
            <person name="Egli S."/>
            <person name="Spatafora J.W."/>
            <person name="Grigoriev I.V."/>
            <person name="Martin F.M."/>
        </authorList>
    </citation>
    <scope>NUCLEOTIDE SEQUENCE [LARGE SCALE GENOMIC DNA]</scope>
    <source>
        <strain evidence="6 7">CBS 207.34</strain>
    </source>
</reference>
<feature type="compositionally biased region" description="Low complexity" evidence="4">
    <location>
        <begin position="411"/>
        <end position="437"/>
    </location>
</feature>
<dbReference type="OrthoDB" id="10056939at2759"/>
<organism evidence="6 7">
    <name type="scientific">Glonium stellatum</name>
    <dbReference type="NCBI Taxonomy" id="574774"/>
    <lineage>
        <taxon>Eukaryota</taxon>
        <taxon>Fungi</taxon>
        <taxon>Dikarya</taxon>
        <taxon>Ascomycota</taxon>
        <taxon>Pezizomycotina</taxon>
        <taxon>Dothideomycetes</taxon>
        <taxon>Pleosporomycetidae</taxon>
        <taxon>Gloniales</taxon>
        <taxon>Gloniaceae</taxon>
        <taxon>Glonium</taxon>
    </lineage>
</organism>
<keyword evidence="7" id="KW-1185">Reference proteome</keyword>
<keyword evidence="3" id="KW-0539">Nucleus</keyword>
<evidence type="ECO:0000313" key="7">
    <source>
        <dbReference type="Proteomes" id="UP000250140"/>
    </source>
</evidence>
<sequence>MCTSPISRSHPNSPGHESLSPDKIPNRPSDLTSKSYDACGAVGDYLVDPDPELYEAVLDVSCEVTEWLEFSSAISVSQPEVESPWIPEEARTPVPFAEYGGYCNLASYSAHYYGHDELSLHYTNEWTEPNGALRFEDASLGAPREENPQRGLRNTGQDSSIFVRMEDVELYSSCLYQEDGDFQATNHRPCGSPIIIEASESFSSSDPRSHSVSDIYGVDGSSGTAQDKPYLQDALPGTKNLAFATKEMQGSPGVEAPSTSNGRTTRVSSQVVSLPKKRKPILLIKLWFNTHLDQPYPCRKDLASLVKNTGLTPQQVRTSLTNLRARRKAKMTSMEISNPIIPLLVGPHSNQFDRSYPSSTITNRTVNVLPENSTDVRQSCAEEDRSHHTASRESELGYLKLDSFISHLNSESAPSSSSCSTGVETASTSSTTISSSSDQGLGVPLSCYNLNLKRRRKGKRLFPPSLKTSARPDKPSALFECIQAEAPKDTKTFYCTFCGKPLNGHYEWKRHEATHVAAIKWICMPESTALWYNSCAFCGLDSPSDAHVAKHNVKTCLEKPVDDRSFSRKDHLKQHVEQVHSCKERFNTGRAGKVLQSWGKEVDSSEFCVGVLWCGFCKCDLSSWGERVEHIAAHFQGGVTMQDWAEKQP</sequence>
<gene>
    <name evidence="6" type="ORF">AOQ84DRAFT_416937</name>
</gene>
<dbReference type="PROSITE" id="PS00028">
    <property type="entry name" value="ZINC_FINGER_C2H2_1"/>
    <property type="match status" value="1"/>
</dbReference>
<feature type="compositionally biased region" description="Polar residues" evidence="4">
    <location>
        <begin position="363"/>
        <end position="377"/>
    </location>
</feature>
<dbReference type="AlphaFoldDB" id="A0A8E2JNW1"/>
<dbReference type="InterPro" id="IPR001356">
    <property type="entry name" value="HD"/>
</dbReference>
<feature type="domain" description="C2H2-type" evidence="5">
    <location>
        <begin position="495"/>
        <end position="515"/>
    </location>
</feature>
<dbReference type="Gene3D" id="1.10.10.60">
    <property type="entry name" value="Homeodomain-like"/>
    <property type="match status" value="1"/>
</dbReference>
<dbReference type="EMBL" id="KV750585">
    <property type="protein sequence ID" value="OCL04154.1"/>
    <property type="molecule type" value="Genomic_DNA"/>
</dbReference>
<feature type="compositionally biased region" description="Basic and acidic residues" evidence="4">
    <location>
        <begin position="380"/>
        <end position="393"/>
    </location>
</feature>